<dbReference type="SUPFAM" id="SSF54862">
    <property type="entry name" value="4Fe-4S ferredoxins"/>
    <property type="match status" value="1"/>
</dbReference>
<evidence type="ECO:0000256" key="3">
    <source>
        <dbReference type="ARBA" id="ARBA00022723"/>
    </source>
</evidence>
<dbReference type="PANTHER" id="PTHR36923">
    <property type="entry name" value="FERREDOXIN"/>
    <property type="match status" value="1"/>
</dbReference>
<evidence type="ECO:0000256" key="1">
    <source>
        <dbReference type="ARBA" id="ARBA00001927"/>
    </source>
</evidence>
<evidence type="ECO:0000313" key="10">
    <source>
        <dbReference type="Proteomes" id="UP001500665"/>
    </source>
</evidence>
<comment type="cofactor">
    <cofactor evidence="1">
        <name>[3Fe-4S] cluster</name>
        <dbReference type="ChEBI" id="CHEBI:21137"/>
    </cofactor>
</comment>
<keyword evidence="2 8" id="KW-0813">Transport</keyword>
<keyword evidence="3 8" id="KW-0479">Metal-binding</keyword>
<evidence type="ECO:0000256" key="4">
    <source>
        <dbReference type="ARBA" id="ARBA00022982"/>
    </source>
</evidence>
<keyword evidence="6 8" id="KW-0411">Iron-sulfur</keyword>
<organism evidence="9 10">
    <name type="scientific">Actinocorallia libanotica</name>
    <dbReference type="NCBI Taxonomy" id="46162"/>
    <lineage>
        <taxon>Bacteria</taxon>
        <taxon>Bacillati</taxon>
        <taxon>Actinomycetota</taxon>
        <taxon>Actinomycetes</taxon>
        <taxon>Streptosporangiales</taxon>
        <taxon>Thermomonosporaceae</taxon>
        <taxon>Actinocorallia</taxon>
    </lineage>
</organism>
<sequence>MVRLRADLDRCRGAGQCVFTAPDLFDQDDAAGLVVVLDPAPGPDRQPLAARAADACPNRALTLSPD</sequence>
<dbReference type="InterPro" id="IPR001080">
    <property type="entry name" value="3Fe4S_ferredoxin"/>
</dbReference>
<comment type="function">
    <text evidence="8">Ferredoxins are iron-sulfur proteins that transfer electrons in a wide variety of metabolic reactions.</text>
</comment>
<dbReference type="EMBL" id="BAAAHH010000003">
    <property type="protein sequence ID" value="GAA0941228.1"/>
    <property type="molecule type" value="Genomic_DNA"/>
</dbReference>
<evidence type="ECO:0000256" key="2">
    <source>
        <dbReference type="ARBA" id="ARBA00022448"/>
    </source>
</evidence>
<keyword evidence="4 8" id="KW-0249">Electron transport</keyword>
<evidence type="ECO:0000313" key="9">
    <source>
        <dbReference type="EMBL" id="GAA0941228.1"/>
    </source>
</evidence>
<dbReference type="Pfam" id="PF13370">
    <property type="entry name" value="Fer4_13"/>
    <property type="match status" value="1"/>
</dbReference>
<dbReference type="Proteomes" id="UP001500665">
    <property type="component" value="Unassembled WGS sequence"/>
</dbReference>
<reference evidence="9 10" key="1">
    <citation type="journal article" date="2019" name="Int. J. Syst. Evol. Microbiol.">
        <title>The Global Catalogue of Microorganisms (GCM) 10K type strain sequencing project: providing services to taxonomists for standard genome sequencing and annotation.</title>
        <authorList>
            <consortium name="The Broad Institute Genomics Platform"/>
            <consortium name="The Broad Institute Genome Sequencing Center for Infectious Disease"/>
            <person name="Wu L."/>
            <person name="Ma J."/>
        </authorList>
    </citation>
    <scope>NUCLEOTIDE SEQUENCE [LARGE SCALE GENOMIC DNA]</scope>
    <source>
        <strain evidence="9 10">JCM 10696</strain>
    </source>
</reference>
<evidence type="ECO:0000256" key="8">
    <source>
        <dbReference type="RuleBase" id="RU368020"/>
    </source>
</evidence>
<evidence type="ECO:0000256" key="6">
    <source>
        <dbReference type="ARBA" id="ARBA00023014"/>
    </source>
</evidence>
<name>A0ABN1QE73_9ACTN</name>
<gene>
    <name evidence="9" type="ORF">GCM10009550_11270</name>
</gene>
<dbReference type="InterPro" id="IPR051269">
    <property type="entry name" value="Fe-S_cluster_ET"/>
</dbReference>
<accession>A0ABN1QE73</accession>
<dbReference type="PRINTS" id="PR00352">
    <property type="entry name" value="3FE4SFRDOXIN"/>
</dbReference>
<dbReference type="PANTHER" id="PTHR36923:SF3">
    <property type="entry name" value="FERREDOXIN"/>
    <property type="match status" value="1"/>
</dbReference>
<keyword evidence="5 8" id="KW-0408">Iron</keyword>
<evidence type="ECO:0000256" key="5">
    <source>
        <dbReference type="ARBA" id="ARBA00023004"/>
    </source>
</evidence>
<keyword evidence="10" id="KW-1185">Reference proteome</keyword>
<protein>
    <recommendedName>
        <fullName evidence="8">Ferredoxin</fullName>
    </recommendedName>
</protein>
<proteinExistence type="predicted"/>
<comment type="caution">
    <text evidence="9">The sequence shown here is derived from an EMBL/GenBank/DDBJ whole genome shotgun (WGS) entry which is preliminary data.</text>
</comment>
<keyword evidence="7" id="KW-0003">3Fe-4S</keyword>
<dbReference type="Gene3D" id="3.30.70.20">
    <property type="match status" value="1"/>
</dbReference>
<evidence type="ECO:0000256" key="7">
    <source>
        <dbReference type="ARBA" id="ARBA00023291"/>
    </source>
</evidence>